<organism evidence="1 2">
    <name type="scientific">Rhodanobacter denitrificans</name>
    <dbReference type="NCBI Taxonomy" id="666685"/>
    <lineage>
        <taxon>Bacteria</taxon>
        <taxon>Pseudomonadati</taxon>
        <taxon>Pseudomonadota</taxon>
        <taxon>Gammaproteobacteria</taxon>
        <taxon>Lysobacterales</taxon>
        <taxon>Rhodanobacteraceae</taxon>
        <taxon>Rhodanobacter</taxon>
    </lineage>
</organism>
<dbReference type="AlphaFoldDB" id="A0A2W5JZ30"/>
<dbReference type="Proteomes" id="UP000249046">
    <property type="component" value="Unassembled WGS sequence"/>
</dbReference>
<name>A0A2W5JZ30_9GAMM</name>
<dbReference type="Pfam" id="PF19776">
    <property type="entry name" value="DUF6262"/>
    <property type="match status" value="1"/>
</dbReference>
<accession>A0A2W5JZ30</accession>
<evidence type="ECO:0008006" key="3">
    <source>
        <dbReference type="Google" id="ProtNLM"/>
    </source>
</evidence>
<dbReference type="InterPro" id="IPR046229">
    <property type="entry name" value="TnpC-like"/>
</dbReference>
<evidence type="ECO:0000313" key="1">
    <source>
        <dbReference type="EMBL" id="PZQ09039.1"/>
    </source>
</evidence>
<proteinExistence type="predicted"/>
<sequence length="95" mass="10360">MTSTTLHQIERACADLARNGHAITIAAVAEHAGISRSTIYRNPTLRAIIEHHQQTTPDGSITALTDELATLRQAVQTLADTVRHHDAQLRRLTSG</sequence>
<reference evidence="1 2" key="1">
    <citation type="submission" date="2017-08" db="EMBL/GenBank/DDBJ databases">
        <title>Infants hospitalized years apart are colonized by the same room-sourced microbial strains.</title>
        <authorList>
            <person name="Brooks B."/>
            <person name="Olm M.R."/>
            <person name="Firek B.A."/>
            <person name="Baker R."/>
            <person name="Thomas B.C."/>
            <person name="Morowitz M.J."/>
            <person name="Banfield J.F."/>
        </authorList>
    </citation>
    <scope>NUCLEOTIDE SEQUENCE [LARGE SCALE GENOMIC DNA]</scope>
    <source>
        <strain evidence="1">S2_005_003_R2_42</strain>
    </source>
</reference>
<evidence type="ECO:0000313" key="2">
    <source>
        <dbReference type="Proteomes" id="UP000249046"/>
    </source>
</evidence>
<dbReference type="Gene3D" id="1.10.10.60">
    <property type="entry name" value="Homeodomain-like"/>
    <property type="match status" value="1"/>
</dbReference>
<gene>
    <name evidence="1" type="ORF">DI564_18165</name>
</gene>
<dbReference type="EMBL" id="QFPO01000040">
    <property type="protein sequence ID" value="PZQ09039.1"/>
    <property type="molecule type" value="Genomic_DNA"/>
</dbReference>
<protein>
    <recommendedName>
        <fullName evidence="3">TetR family transcriptional regulator</fullName>
    </recommendedName>
</protein>
<comment type="caution">
    <text evidence="1">The sequence shown here is derived from an EMBL/GenBank/DDBJ whole genome shotgun (WGS) entry which is preliminary data.</text>
</comment>